<feature type="transmembrane region" description="Helical" evidence="12">
    <location>
        <begin position="54"/>
        <end position="74"/>
    </location>
</feature>
<evidence type="ECO:0000256" key="3">
    <source>
        <dbReference type="ARBA" id="ARBA00022475"/>
    </source>
</evidence>
<evidence type="ECO:0000256" key="7">
    <source>
        <dbReference type="ARBA" id="ARBA00023136"/>
    </source>
</evidence>
<evidence type="ECO:0000256" key="8">
    <source>
        <dbReference type="ARBA" id="ARBA00023170"/>
    </source>
</evidence>
<evidence type="ECO:0000256" key="1">
    <source>
        <dbReference type="ARBA" id="ARBA00004651"/>
    </source>
</evidence>
<dbReference type="SUPFAM" id="SSF81321">
    <property type="entry name" value="Family A G protein-coupled receptor-like"/>
    <property type="match status" value="1"/>
</dbReference>
<dbReference type="STRING" id="278856.A0A212FCQ6"/>
<dbReference type="PROSITE" id="PS50262">
    <property type="entry name" value="G_PROTEIN_RECEP_F1_2"/>
    <property type="match status" value="1"/>
</dbReference>
<keyword evidence="7 12" id="KW-0472">Membrane</keyword>
<dbReference type="InterPro" id="IPR017452">
    <property type="entry name" value="GPCR_Rhodpsn_7TM"/>
</dbReference>
<evidence type="ECO:0000256" key="11">
    <source>
        <dbReference type="RuleBase" id="RU000688"/>
    </source>
</evidence>
<dbReference type="EMBL" id="AGBW02009154">
    <property type="protein sequence ID" value="OWR51529.1"/>
    <property type="molecule type" value="Genomic_DNA"/>
</dbReference>
<dbReference type="InterPro" id="IPR000276">
    <property type="entry name" value="GPCR_Rhodpsn"/>
</dbReference>
<accession>A0A212FCQ6</accession>
<dbReference type="InParanoid" id="A0A212FCQ6"/>
<evidence type="ECO:0000256" key="10">
    <source>
        <dbReference type="ARBA" id="ARBA00023224"/>
    </source>
</evidence>
<dbReference type="GO" id="GO:0005886">
    <property type="term" value="C:plasma membrane"/>
    <property type="evidence" value="ECO:0007669"/>
    <property type="project" value="UniProtKB-SubCell"/>
</dbReference>
<sequence>MYTYDYYESSTDGFIPHSTTESLYGTGSLMNVTGLYNETSVCEKIIRPGRMFGVVVKVVYAIGIFGNAAAIVALRRGERRVRNRKHLLLLTSLAANDLVALMGMMCAMLVSEWWPGASSTRWYCGARVVLRVFGIGSVCIAVTMALERYLALTRPFLYQKGLDCRERARGDDMHPSQSQGAARGDSLMEVNYLINISADIDGWNRNGRFMLEITDDVA</sequence>
<comment type="caution">
    <text evidence="14">The sequence shown here is derived from an EMBL/GenBank/DDBJ whole genome shotgun (WGS) entry which is preliminary data.</text>
</comment>
<evidence type="ECO:0000256" key="4">
    <source>
        <dbReference type="ARBA" id="ARBA00022692"/>
    </source>
</evidence>
<gene>
    <name evidence="14" type="ORF">KGM_209037</name>
</gene>
<dbReference type="PRINTS" id="PR00237">
    <property type="entry name" value="GPCRRHODOPSN"/>
</dbReference>
<feature type="transmembrane region" description="Helical" evidence="12">
    <location>
        <begin position="130"/>
        <end position="150"/>
    </location>
</feature>
<dbReference type="GO" id="GO:0007189">
    <property type="term" value="P:adenylate cyclase-activating G protein-coupled receptor signaling pathway"/>
    <property type="evidence" value="ECO:0007669"/>
    <property type="project" value="TreeGrafter"/>
</dbReference>
<feature type="transmembrane region" description="Helical" evidence="12">
    <location>
        <begin position="86"/>
        <end position="110"/>
    </location>
</feature>
<dbReference type="GO" id="GO:0004930">
    <property type="term" value="F:G protein-coupled receptor activity"/>
    <property type="evidence" value="ECO:0007669"/>
    <property type="project" value="UniProtKB-KW"/>
</dbReference>
<dbReference type="Pfam" id="PF00001">
    <property type="entry name" value="7tm_1"/>
    <property type="match status" value="1"/>
</dbReference>
<protein>
    <submittedName>
        <fullName evidence="14">Prostaglandin E2 receptor EP4 subtype</fullName>
    </submittedName>
</protein>
<dbReference type="Proteomes" id="UP000007151">
    <property type="component" value="Unassembled WGS sequence"/>
</dbReference>
<evidence type="ECO:0000256" key="2">
    <source>
        <dbReference type="ARBA" id="ARBA00010663"/>
    </source>
</evidence>
<dbReference type="PANTHER" id="PTHR11866">
    <property type="entry name" value="G-PROTEIN COUPLED RECEPTOR FAMILY 1 MEMBER"/>
    <property type="match status" value="1"/>
</dbReference>
<evidence type="ECO:0000313" key="14">
    <source>
        <dbReference type="EMBL" id="OWR51529.1"/>
    </source>
</evidence>
<dbReference type="KEGG" id="dpl:KGM_209037"/>
<evidence type="ECO:0000313" key="15">
    <source>
        <dbReference type="Proteomes" id="UP000007151"/>
    </source>
</evidence>
<dbReference type="PROSITE" id="PS00237">
    <property type="entry name" value="G_PROTEIN_RECEP_F1_1"/>
    <property type="match status" value="1"/>
</dbReference>
<feature type="domain" description="G-protein coupled receptors family 1 profile" evidence="13">
    <location>
        <begin position="66"/>
        <end position="160"/>
    </location>
</feature>
<evidence type="ECO:0000259" key="13">
    <source>
        <dbReference type="PROSITE" id="PS50262"/>
    </source>
</evidence>
<evidence type="ECO:0000256" key="5">
    <source>
        <dbReference type="ARBA" id="ARBA00022989"/>
    </source>
</evidence>
<keyword evidence="10 11" id="KW-0807">Transducer</keyword>
<keyword evidence="6 11" id="KW-0297">G-protein coupled receptor</keyword>
<evidence type="ECO:0000256" key="12">
    <source>
        <dbReference type="SAM" id="Phobius"/>
    </source>
</evidence>
<comment type="subcellular location">
    <subcellularLocation>
        <location evidence="1">Cell membrane</location>
        <topology evidence="1">Multi-pass membrane protein</topology>
    </subcellularLocation>
</comment>
<reference evidence="14 15" key="1">
    <citation type="journal article" date="2011" name="Cell">
        <title>The monarch butterfly genome yields insights into long-distance migration.</title>
        <authorList>
            <person name="Zhan S."/>
            <person name="Merlin C."/>
            <person name="Boore J.L."/>
            <person name="Reppert S.M."/>
        </authorList>
    </citation>
    <scope>NUCLEOTIDE SEQUENCE [LARGE SCALE GENOMIC DNA]</scope>
    <source>
        <strain evidence="14">F-2</strain>
    </source>
</reference>
<keyword evidence="5 12" id="KW-1133">Transmembrane helix</keyword>
<dbReference type="GO" id="GO:0007204">
    <property type="term" value="P:positive regulation of cytosolic calcium ion concentration"/>
    <property type="evidence" value="ECO:0007669"/>
    <property type="project" value="TreeGrafter"/>
</dbReference>
<keyword evidence="4 11" id="KW-0812">Transmembrane</keyword>
<organism evidence="14 15">
    <name type="scientific">Danaus plexippus plexippus</name>
    <dbReference type="NCBI Taxonomy" id="278856"/>
    <lineage>
        <taxon>Eukaryota</taxon>
        <taxon>Metazoa</taxon>
        <taxon>Ecdysozoa</taxon>
        <taxon>Arthropoda</taxon>
        <taxon>Hexapoda</taxon>
        <taxon>Insecta</taxon>
        <taxon>Pterygota</taxon>
        <taxon>Neoptera</taxon>
        <taxon>Endopterygota</taxon>
        <taxon>Lepidoptera</taxon>
        <taxon>Glossata</taxon>
        <taxon>Ditrysia</taxon>
        <taxon>Papilionoidea</taxon>
        <taxon>Nymphalidae</taxon>
        <taxon>Danainae</taxon>
        <taxon>Danaini</taxon>
        <taxon>Danaina</taxon>
        <taxon>Danaus</taxon>
        <taxon>Danaus</taxon>
    </lineage>
</organism>
<keyword evidence="3" id="KW-1003">Cell membrane</keyword>
<keyword evidence="15" id="KW-1185">Reference proteome</keyword>
<dbReference type="InterPro" id="IPR008365">
    <property type="entry name" value="Prostanoid_rcpt"/>
</dbReference>
<name>A0A212FCQ6_DANPL</name>
<dbReference type="AlphaFoldDB" id="A0A212FCQ6"/>
<dbReference type="Gene3D" id="1.20.1070.10">
    <property type="entry name" value="Rhodopsin 7-helix transmembrane proteins"/>
    <property type="match status" value="1"/>
</dbReference>
<keyword evidence="8 11" id="KW-0675">Receptor</keyword>
<comment type="similarity">
    <text evidence="2 11">Belongs to the G-protein coupled receptor 1 family.</text>
</comment>
<dbReference type="PANTHER" id="PTHR11866:SF16">
    <property type="entry name" value="PROSTAGLANDIN E2 RECEPTOR EP4 SUBTYPE-LIKE PROTEIN"/>
    <property type="match status" value="1"/>
</dbReference>
<keyword evidence="9" id="KW-0325">Glycoprotein</keyword>
<proteinExistence type="inferred from homology"/>
<evidence type="ECO:0000256" key="9">
    <source>
        <dbReference type="ARBA" id="ARBA00023180"/>
    </source>
</evidence>
<evidence type="ECO:0000256" key="6">
    <source>
        <dbReference type="ARBA" id="ARBA00023040"/>
    </source>
</evidence>